<dbReference type="RefSeq" id="WP_141243065.1">
    <property type="nucleotide sequence ID" value="NZ_FRDM01000021.1"/>
</dbReference>
<dbReference type="InterPro" id="IPR023365">
    <property type="entry name" value="Sortase_dom-sf"/>
</dbReference>
<keyword evidence="1" id="KW-0378">Hydrolase</keyword>
<dbReference type="InterPro" id="IPR005754">
    <property type="entry name" value="Sortase"/>
</dbReference>
<organism evidence="2 3">
    <name type="scientific">Geodermatophilus obscurus</name>
    <dbReference type="NCBI Taxonomy" id="1861"/>
    <lineage>
        <taxon>Bacteria</taxon>
        <taxon>Bacillati</taxon>
        <taxon>Actinomycetota</taxon>
        <taxon>Actinomycetes</taxon>
        <taxon>Geodermatophilales</taxon>
        <taxon>Geodermatophilaceae</taxon>
        <taxon>Geodermatophilus</taxon>
    </lineage>
</organism>
<proteinExistence type="predicted"/>
<protein>
    <submittedName>
        <fullName evidence="2">Sortase family protein</fullName>
    </submittedName>
</protein>
<dbReference type="InterPro" id="IPR042001">
    <property type="entry name" value="Sortase_F"/>
</dbReference>
<evidence type="ECO:0000256" key="1">
    <source>
        <dbReference type="ARBA" id="ARBA00022801"/>
    </source>
</evidence>
<dbReference type="Proteomes" id="UP000184428">
    <property type="component" value="Unassembled WGS sequence"/>
</dbReference>
<dbReference type="Pfam" id="PF04203">
    <property type="entry name" value="Sortase"/>
    <property type="match status" value="1"/>
</dbReference>
<evidence type="ECO:0000313" key="2">
    <source>
        <dbReference type="EMBL" id="SHN83674.1"/>
    </source>
</evidence>
<dbReference type="AlphaFoldDB" id="A0A1M7UL66"/>
<name>A0A1M7UL66_9ACTN</name>
<sequence>MASVPLGPPVTVRLPTLGTAAAVVPVDVGPDRALGVPDDPRLVGWWQAGAQPGSAAGAVVLDGHVDTRRDGPGALFRLTELQPGDPVVVGTAAGELTYVVVEVRSHPKGQLPAEAFDAGGAPRLVLVTCGGPFDRQLRRYTENVVAQAVPAR</sequence>
<dbReference type="Gene3D" id="2.40.260.10">
    <property type="entry name" value="Sortase"/>
    <property type="match status" value="1"/>
</dbReference>
<dbReference type="CDD" id="cd05829">
    <property type="entry name" value="Sortase_F"/>
    <property type="match status" value="1"/>
</dbReference>
<dbReference type="SUPFAM" id="SSF63817">
    <property type="entry name" value="Sortase"/>
    <property type="match status" value="1"/>
</dbReference>
<accession>A0A1M7UL66</accession>
<reference evidence="2 3" key="1">
    <citation type="submission" date="2016-12" db="EMBL/GenBank/DDBJ databases">
        <authorList>
            <person name="Song W.-J."/>
            <person name="Kurnit D.M."/>
        </authorList>
    </citation>
    <scope>NUCLEOTIDE SEQUENCE [LARGE SCALE GENOMIC DNA]</scope>
    <source>
        <strain evidence="2 3">DSM 43162</strain>
    </source>
</reference>
<dbReference type="GO" id="GO:0016787">
    <property type="term" value="F:hydrolase activity"/>
    <property type="evidence" value="ECO:0007669"/>
    <property type="project" value="UniProtKB-KW"/>
</dbReference>
<dbReference type="EMBL" id="FRDM01000021">
    <property type="protein sequence ID" value="SHN83674.1"/>
    <property type="molecule type" value="Genomic_DNA"/>
</dbReference>
<evidence type="ECO:0000313" key="3">
    <source>
        <dbReference type="Proteomes" id="UP000184428"/>
    </source>
</evidence>
<gene>
    <name evidence="2" type="ORF">SAMN05660350_03465</name>
</gene>
<dbReference type="OrthoDB" id="525039at2"/>